<name>A0A0K8J2I2_9FIRM</name>
<evidence type="ECO:0000313" key="7">
    <source>
        <dbReference type="EMBL" id="CUH91655.1"/>
    </source>
</evidence>
<dbReference type="Gene3D" id="1.10.10.10">
    <property type="entry name" value="Winged helix-like DNA-binding domain superfamily/Winged helix DNA-binding domain"/>
    <property type="match status" value="1"/>
</dbReference>
<evidence type="ECO:0000256" key="1">
    <source>
        <dbReference type="ARBA" id="ARBA00010641"/>
    </source>
</evidence>
<dbReference type="GO" id="GO:0016987">
    <property type="term" value="F:sigma factor activity"/>
    <property type="evidence" value="ECO:0007669"/>
    <property type="project" value="UniProtKB-KW"/>
</dbReference>
<dbReference type="InterPro" id="IPR036388">
    <property type="entry name" value="WH-like_DNA-bd_sf"/>
</dbReference>
<dbReference type="EMBL" id="LN879430">
    <property type="protein sequence ID" value="CUH91655.1"/>
    <property type="molecule type" value="Genomic_DNA"/>
</dbReference>
<dbReference type="InterPro" id="IPR013325">
    <property type="entry name" value="RNA_pol_sigma_r2"/>
</dbReference>
<reference evidence="8" key="1">
    <citation type="submission" date="2015-09" db="EMBL/GenBank/DDBJ databases">
        <authorList>
            <person name="Wibberg D."/>
        </authorList>
    </citation>
    <scope>NUCLEOTIDE SEQUENCE [LARGE SCALE GENOMIC DNA]</scope>
    <source>
        <strain evidence="8">SD1D</strain>
    </source>
</reference>
<dbReference type="Pfam" id="PF04542">
    <property type="entry name" value="Sigma70_r2"/>
    <property type="match status" value="1"/>
</dbReference>
<dbReference type="PANTHER" id="PTHR43133">
    <property type="entry name" value="RNA POLYMERASE ECF-TYPE SIGMA FACTO"/>
    <property type="match status" value="1"/>
</dbReference>
<proteinExistence type="inferred from homology"/>
<dbReference type="InterPro" id="IPR014284">
    <property type="entry name" value="RNA_pol_sigma-70_dom"/>
</dbReference>
<protein>
    <recommendedName>
        <fullName evidence="9">Sigma-70 family RNA polymerase sigma factor</fullName>
    </recommendedName>
</protein>
<dbReference type="InterPro" id="IPR013249">
    <property type="entry name" value="RNA_pol_sigma70_r4_t2"/>
</dbReference>
<feature type="domain" description="RNA polymerase sigma-70 region 2" evidence="5">
    <location>
        <begin position="43"/>
        <end position="103"/>
    </location>
</feature>
<dbReference type="GO" id="GO:0003677">
    <property type="term" value="F:DNA binding"/>
    <property type="evidence" value="ECO:0007669"/>
    <property type="project" value="InterPro"/>
</dbReference>
<dbReference type="RefSeq" id="WP_058257109.1">
    <property type="nucleotide sequence ID" value="NZ_DUPS01000013.1"/>
</dbReference>
<dbReference type="Proteomes" id="UP000196053">
    <property type="component" value="Chromosome I"/>
</dbReference>
<gene>
    <name evidence="7" type="ORF">SD1D_0093</name>
</gene>
<dbReference type="InterPro" id="IPR039425">
    <property type="entry name" value="RNA_pol_sigma-70-like"/>
</dbReference>
<dbReference type="InterPro" id="IPR013324">
    <property type="entry name" value="RNA_pol_sigma_r3/r4-like"/>
</dbReference>
<dbReference type="SUPFAM" id="SSF88659">
    <property type="entry name" value="Sigma3 and sigma4 domains of RNA polymerase sigma factors"/>
    <property type="match status" value="1"/>
</dbReference>
<feature type="domain" description="RNA polymerase sigma factor 70 region 4 type 2" evidence="6">
    <location>
        <begin position="140"/>
        <end position="192"/>
    </location>
</feature>
<organism evidence="7 8">
    <name type="scientific">Herbinix luporum</name>
    <dbReference type="NCBI Taxonomy" id="1679721"/>
    <lineage>
        <taxon>Bacteria</taxon>
        <taxon>Bacillati</taxon>
        <taxon>Bacillota</taxon>
        <taxon>Clostridia</taxon>
        <taxon>Lachnospirales</taxon>
        <taxon>Lachnospiraceae</taxon>
        <taxon>Herbinix</taxon>
    </lineage>
</organism>
<keyword evidence="2" id="KW-0805">Transcription regulation</keyword>
<dbReference type="SUPFAM" id="SSF88946">
    <property type="entry name" value="Sigma2 domain of RNA polymerase sigma factors"/>
    <property type="match status" value="1"/>
</dbReference>
<dbReference type="OrthoDB" id="9795666at2"/>
<accession>A0A0K8J2I2</accession>
<keyword evidence="8" id="KW-1185">Reference proteome</keyword>
<dbReference type="InterPro" id="IPR032774">
    <property type="entry name" value="WG_beta_rep"/>
</dbReference>
<sequence>MGKVVETYERNYKEEDQKLFRAIINLKEGDQDSFEQVYKLSEKYIYSIIYRIVRDNDKTADLMQETYIQIYNKLDTLDNVESFLVWAGRIATNKTLRYIQKYSKEVLLDEEETDFVFENVRDDKEEFLPEDILLNKEKKEKIYNIINNLSSEQKITIQYYYFHEMSVGEISKIMQCSPGTVKSRLNYARKQIKQAVIDTEKKEGIKLYSLSGLPLFWLLFREEAAACMVPEVISSSVIKGIGDTVGIKIVETVGNEIAKVGKKGLKELIHKFFDTTAGKIVSSVAVVSVAGTVAVSQIPKTLYTTTNTIIDVQKSSNEIQNPEDCHNQYLIDGKYIVLENDKDQRGVYTIKGKEILPSAFDKIEYNEYTGGLFRVSKDDMWAYYNKSGEIICDKMYDELGPVIDKMFWCYDEESDKYKVYSVDGYQVSDSSYDYIGEMANGLVVVKRDLKCGLLSIDGTLLFDIKYDDIFLGDGEYIVLNEELNDAYRRTVLDSSLNVVFTEDYDNKYMPLCFGSGFYNGVVELSGFQNLFTPIYVPTKVDGTWIFNPIDTDFLPYNFELYPNGYFSYYNDNLEKSVLFNTNGEEIAIADYSSFYYLDNKFILSDDRKYSLIDEKASVIISDYDMIWSHYKGKYYVCQEGNYYDLYKDDGTILYNDATYHIASIGSEMFKCESDSETIIVDGVSGKSFVLSPEESIISYFCDGYAIKYTCDDIIKIGEINYKYEIIDRKGKVVYTIDIPKEGGLDNPIVLKEGVYSYENEGKCYIKTWK</sequence>
<keyword evidence="4" id="KW-0804">Transcription</keyword>
<dbReference type="InterPro" id="IPR007627">
    <property type="entry name" value="RNA_pol_sigma70_r2"/>
</dbReference>
<dbReference type="PANTHER" id="PTHR43133:SF60">
    <property type="entry name" value="RNA POLYMERASE SIGMA FACTOR SIGV"/>
    <property type="match status" value="1"/>
</dbReference>
<evidence type="ECO:0000313" key="8">
    <source>
        <dbReference type="Proteomes" id="UP000196053"/>
    </source>
</evidence>
<dbReference type="KEGG" id="hsd:SD1D_0093"/>
<dbReference type="Pfam" id="PF14903">
    <property type="entry name" value="WG_beta_rep"/>
    <property type="match status" value="1"/>
</dbReference>
<dbReference type="CDD" id="cd06171">
    <property type="entry name" value="Sigma70_r4"/>
    <property type="match status" value="1"/>
</dbReference>
<evidence type="ECO:0000256" key="2">
    <source>
        <dbReference type="ARBA" id="ARBA00023015"/>
    </source>
</evidence>
<dbReference type="GO" id="GO:0006352">
    <property type="term" value="P:DNA-templated transcription initiation"/>
    <property type="evidence" value="ECO:0007669"/>
    <property type="project" value="InterPro"/>
</dbReference>
<evidence type="ECO:0008006" key="9">
    <source>
        <dbReference type="Google" id="ProtNLM"/>
    </source>
</evidence>
<evidence type="ECO:0000259" key="6">
    <source>
        <dbReference type="Pfam" id="PF08281"/>
    </source>
</evidence>
<dbReference type="Pfam" id="PF08281">
    <property type="entry name" value="Sigma70_r4_2"/>
    <property type="match status" value="1"/>
</dbReference>
<evidence type="ECO:0000256" key="4">
    <source>
        <dbReference type="ARBA" id="ARBA00023163"/>
    </source>
</evidence>
<dbReference type="Gene3D" id="1.10.1740.10">
    <property type="match status" value="1"/>
</dbReference>
<keyword evidence="3" id="KW-0731">Sigma factor</keyword>
<dbReference type="AlphaFoldDB" id="A0A0K8J2I2"/>
<dbReference type="NCBIfam" id="TIGR02937">
    <property type="entry name" value="sigma70-ECF"/>
    <property type="match status" value="1"/>
</dbReference>
<evidence type="ECO:0000256" key="3">
    <source>
        <dbReference type="ARBA" id="ARBA00023082"/>
    </source>
</evidence>
<comment type="similarity">
    <text evidence="1">Belongs to the sigma-70 factor family. ECF subfamily.</text>
</comment>
<evidence type="ECO:0000259" key="5">
    <source>
        <dbReference type="Pfam" id="PF04542"/>
    </source>
</evidence>